<dbReference type="EMBL" id="CZQE01000167">
    <property type="protein sequence ID" value="CUS44699.1"/>
    <property type="molecule type" value="Genomic_DNA"/>
</dbReference>
<evidence type="ECO:0000313" key="1">
    <source>
        <dbReference type="EMBL" id="CUS44699.1"/>
    </source>
</evidence>
<proteinExistence type="predicted"/>
<reference evidence="1" key="1">
    <citation type="submission" date="2015-10" db="EMBL/GenBank/DDBJ databases">
        <authorList>
            <person name="Gilbert D.G."/>
        </authorList>
    </citation>
    <scope>NUCLEOTIDE SEQUENCE</scope>
</reference>
<sequence>MGYGEGLYEEFYKWFSNLTDAQADDFAGRNPEPIEWSGQYAMIRAHPWK</sequence>
<name>A0A160TMK2_9ZZZZ</name>
<accession>A0A160TMK2</accession>
<organism evidence="1">
    <name type="scientific">hydrothermal vent metagenome</name>
    <dbReference type="NCBI Taxonomy" id="652676"/>
    <lineage>
        <taxon>unclassified sequences</taxon>
        <taxon>metagenomes</taxon>
        <taxon>ecological metagenomes</taxon>
    </lineage>
</organism>
<dbReference type="AlphaFoldDB" id="A0A160TMK2"/>
<gene>
    <name evidence="1" type="ORF">MGWOODY_Smn3675</name>
</gene>
<protein>
    <submittedName>
        <fullName evidence="1">Uncharacterized protein</fullName>
    </submittedName>
</protein>